<feature type="compositionally biased region" description="Basic and acidic residues" evidence="1">
    <location>
        <begin position="129"/>
        <end position="142"/>
    </location>
</feature>
<dbReference type="AlphaFoldDB" id="Q3JG03"/>
<dbReference type="EMBL" id="CP000125">
    <property type="protein sequence ID" value="ABA53470.1"/>
    <property type="molecule type" value="Genomic_DNA"/>
</dbReference>
<evidence type="ECO:0000313" key="2">
    <source>
        <dbReference type="EMBL" id="ABA53470.1"/>
    </source>
</evidence>
<gene>
    <name evidence="2" type="ordered locus">BURPS1710b_A2349</name>
</gene>
<reference evidence="2 3" key="1">
    <citation type="submission" date="2005-09" db="EMBL/GenBank/DDBJ databases">
        <authorList>
            <person name="Woods D.E."/>
            <person name="Nierman W.C."/>
        </authorList>
    </citation>
    <scope>NUCLEOTIDE SEQUENCE [LARGE SCALE GENOMIC DNA]</scope>
    <source>
        <strain evidence="2 3">1710b</strain>
    </source>
</reference>
<feature type="region of interest" description="Disordered" evidence="1">
    <location>
        <begin position="361"/>
        <end position="387"/>
    </location>
</feature>
<dbReference type="HOGENOM" id="CLU_048709_0_0_4"/>
<evidence type="ECO:0000256" key="1">
    <source>
        <dbReference type="SAM" id="MobiDB-lite"/>
    </source>
</evidence>
<accession>Q3JG03</accession>
<dbReference type="Proteomes" id="UP000002700">
    <property type="component" value="Chromosome II"/>
</dbReference>
<proteinExistence type="predicted"/>
<protein>
    <submittedName>
        <fullName evidence="2">Uncharacterized protein</fullName>
    </submittedName>
</protein>
<organism evidence="2 3">
    <name type="scientific">Burkholderia pseudomallei (strain 1710b)</name>
    <dbReference type="NCBI Taxonomy" id="320372"/>
    <lineage>
        <taxon>Bacteria</taxon>
        <taxon>Pseudomonadati</taxon>
        <taxon>Pseudomonadota</taxon>
        <taxon>Betaproteobacteria</taxon>
        <taxon>Burkholderiales</taxon>
        <taxon>Burkholderiaceae</taxon>
        <taxon>Burkholderia</taxon>
        <taxon>pseudomallei group</taxon>
    </lineage>
</organism>
<evidence type="ECO:0000313" key="3">
    <source>
        <dbReference type="Proteomes" id="UP000002700"/>
    </source>
</evidence>
<dbReference type="EnsemblBacteria" id="ABA53470">
    <property type="protein sequence ID" value="ABA53470"/>
    <property type="gene ID" value="BURPS1710b_A2349"/>
</dbReference>
<feature type="compositionally biased region" description="Low complexity" evidence="1">
    <location>
        <begin position="101"/>
        <end position="122"/>
    </location>
</feature>
<dbReference type="KEGG" id="bpm:BURPS1710b_A2349"/>
<sequence>MRGCARGRAGLPLASRRRCPHTHARRTTRAIDPRRNATHRRGTTMRTARAPPAHAALVVRSGKRQARHAATPERDAPGAATLRFAAPRPPSRTRSARPVRGRAASGSRPARSTAPRPSPSRAPSRRARRTPDRPCRRPRVNERYTTTSRVHVASTWSCLRHRAPRAGIGRVAHGESAFEIALARTVPPPLAKENRQLRDKHIAAFHPPVGICRFPCRFARRRARTARRFTHCGACVRVARLRACMHTHPPMHAHRNTCSPCDDGLDRAHMPRRSTMRRTRATRRVFARSTHVARRSKCTTPKCITHFTCVNRVAYRASHRAHARDARRRWCARAALPLRARRGRASRAPRTRIAGAAALRANAPRPAPRKRHRPMPTAAPRGSIDTPSDRHAVLRYEQFAGPRRTTLSEHSPIRLRAQLSGSRKHRGIRLKHGAQLERLHPTFAARRTMEPTT</sequence>
<name>Q3JG03_BURP1</name>
<feature type="compositionally biased region" description="Basic residues" evidence="1">
    <location>
        <begin position="15"/>
        <end position="28"/>
    </location>
</feature>
<feature type="region of interest" description="Disordered" evidence="1">
    <location>
        <begin position="1"/>
        <end position="145"/>
    </location>
</feature>